<evidence type="ECO:0000313" key="2">
    <source>
        <dbReference type="EMBL" id="EAS44270.1"/>
    </source>
</evidence>
<name>Q1Z733_9GAMM</name>
<evidence type="ECO:0000313" key="3">
    <source>
        <dbReference type="Proteomes" id="UP000003789"/>
    </source>
</evidence>
<dbReference type="HOGENOM" id="CLU_163370_0_0_6"/>
<sequence length="122" mass="13703">MFKIDSFVLYVEDIEISNKFYTETFECEGLVLSPTFVSFPLGTSVTIELKQLAQVSPSANTTGGGTELSLMVEGSKTLRNLYEQWEKKGVKFLQIPTELVFGLTFVAIDPDGHRIRVFTQNK</sequence>
<dbReference type="Pfam" id="PF00903">
    <property type="entry name" value="Glyoxalase"/>
    <property type="match status" value="1"/>
</dbReference>
<evidence type="ECO:0000259" key="1">
    <source>
        <dbReference type="PROSITE" id="PS51819"/>
    </source>
</evidence>
<protein>
    <recommendedName>
        <fullName evidence="1">VOC domain-containing protein</fullName>
    </recommendedName>
</protein>
<dbReference type="PIRSF" id="PIRSF039020">
    <property type="entry name" value="EhpR"/>
    <property type="match status" value="1"/>
</dbReference>
<dbReference type="PROSITE" id="PS51819">
    <property type="entry name" value="VOC"/>
    <property type="match status" value="1"/>
</dbReference>
<accession>Q1Z733</accession>
<organism evidence="2 3">
    <name type="scientific">Photobacterium profundum 3TCK</name>
    <dbReference type="NCBI Taxonomy" id="314280"/>
    <lineage>
        <taxon>Bacteria</taxon>
        <taxon>Pseudomonadati</taxon>
        <taxon>Pseudomonadota</taxon>
        <taxon>Gammaproteobacteria</taxon>
        <taxon>Vibrionales</taxon>
        <taxon>Vibrionaceae</taxon>
        <taxon>Photobacterium</taxon>
    </lineage>
</organism>
<dbReference type="OrthoDB" id="9806945at2"/>
<dbReference type="Proteomes" id="UP000003789">
    <property type="component" value="Unassembled WGS sequence"/>
</dbReference>
<reference evidence="2 3" key="1">
    <citation type="submission" date="2006-03" db="EMBL/GenBank/DDBJ databases">
        <authorList>
            <person name="Bartlett D.H."/>
            <person name="Valle G."/>
            <person name="Lauro F.M."/>
            <person name="Vezzi A."/>
            <person name="Simonato F."/>
            <person name="Eloe E."/>
            <person name="Vitulo N."/>
            <person name="Stratton T.K."/>
            <person name="D'angelo M."/>
            <person name="Ferriera S."/>
            <person name="Johnson J."/>
            <person name="Kravitz S."/>
            <person name="Beeson K."/>
            <person name="Sutton G."/>
            <person name="Rogers Y."/>
            <person name="Friedman R."/>
            <person name="Frazier M."/>
            <person name="Venter J.C."/>
        </authorList>
    </citation>
    <scope>NUCLEOTIDE SEQUENCE [LARGE SCALE GENOMIC DNA]</scope>
    <source>
        <strain evidence="2 3">3TCK</strain>
    </source>
</reference>
<dbReference type="EMBL" id="AAPH01000005">
    <property type="protein sequence ID" value="EAS44270.1"/>
    <property type="molecule type" value="Genomic_DNA"/>
</dbReference>
<gene>
    <name evidence="2" type="ORF">P3TCK_06042</name>
</gene>
<dbReference type="Gene3D" id="3.10.180.10">
    <property type="entry name" value="2,3-Dihydroxybiphenyl 1,2-Dioxygenase, domain 1"/>
    <property type="match status" value="1"/>
</dbReference>
<feature type="domain" description="VOC" evidence="1">
    <location>
        <begin position="3"/>
        <end position="120"/>
    </location>
</feature>
<dbReference type="InterPro" id="IPR004360">
    <property type="entry name" value="Glyas_Fos-R_dOase_dom"/>
</dbReference>
<dbReference type="InterPro" id="IPR026275">
    <property type="entry name" value="Glyoxalase/dOase/EhpR"/>
</dbReference>
<dbReference type="SUPFAM" id="SSF54593">
    <property type="entry name" value="Glyoxalase/Bleomycin resistance protein/Dihydroxybiphenyl dioxygenase"/>
    <property type="match status" value="1"/>
</dbReference>
<dbReference type="RefSeq" id="WP_006229223.1">
    <property type="nucleotide sequence ID" value="NZ_CH724134.1"/>
</dbReference>
<proteinExistence type="predicted"/>
<comment type="caution">
    <text evidence="2">The sequence shown here is derived from an EMBL/GenBank/DDBJ whole genome shotgun (WGS) entry which is preliminary data.</text>
</comment>
<dbReference type="InterPro" id="IPR037523">
    <property type="entry name" value="VOC_core"/>
</dbReference>
<dbReference type="AlphaFoldDB" id="Q1Z733"/>
<dbReference type="InterPro" id="IPR029068">
    <property type="entry name" value="Glyas_Bleomycin-R_OHBP_Dase"/>
</dbReference>